<evidence type="ECO:0000313" key="2">
    <source>
        <dbReference type="EMBL" id="ROT47329.1"/>
    </source>
</evidence>
<dbReference type="EMBL" id="RARA01000024">
    <property type="protein sequence ID" value="ROT47329.1"/>
    <property type="molecule type" value="Genomic_DNA"/>
</dbReference>
<proteinExistence type="predicted"/>
<evidence type="ECO:0000256" key="1">
    <source>
        <dbReference type="SAM" id="SignalP"/>
    </source>
</evidence>
<keyword evidence="3" id="KW-1185">Reference proteome</keyword>
<organism evidence="2 3">
    <name type="scientific">Candidatus Cardinium hertigii</name>
    <dbReference type="NCBI Taxonomy" id="247481"/>
    <lineage>
        <taxon>Bacteria</taxon>
        <taxon>Pseudomonadati</taxon>
        <taxon>Bacteroidota</taxon>
        <taxon>Cytophagia</taxon>
        <taxon>Cytophagales</taxon>
        <taxon>Amoebophilaceae</taxon>
        <taxon>Candidatus Cardinium</taxon>
    </lineage>
</organism>
<keyword evidence="1" id="KW-0732">Signal</keyword>
<accession>A0A3N2QCC3</accession>
<feature type="chain" id="PRO_5018216175" evidence="1">
    <location>
        <begin position="26"/>
        <end position="264"/>
    </location>
</feature>
<dbReference type="RefSeq" id="WP_221179598.1">
    <property type="nucleotide sequence ID" value="NZ_RARA01000024.1"/>
</dbReference>
<dbReference type="AlphaFoldDB" id="A0A3N2QCC3"/>
<feature type="signal peptide" evidence="1">
    <location>
        <begin position="1"/>
        <end position="25"/>
    </location>
</feature>
<reference evidence="2 3" key="1">
    <citation type="submission" date="2018-09" db="EMBL/GenBank/DDBJ databases">
        <title>Comparative Genomics of Wolbachia-Cardinium Dual Endosymbiosis in a Plant-Parasitic Nematode.</title>
        <authorList>
            <person name="Brown A.M.V."/>
            <person name="Wasala S.K."/>
            <person name="Howe D.K."/>
            <person name="Peetz A.B."/>
            <person name="Zasada I.A."/>
            <person name="Denver D.R."/>
        </authorList>
    </citation>
    <scope>NUCLEOTIDE SEQUENCE [LARGE SCALE GENOMIC DNA]</scope>
    <source>
        <strain evidence="2 3">Pp_1</strain>
    </source>
</reference>
<protein>
    <submittedName>
        <fullName evidence="2">Uncharacterized protein</fullName>
    </submittedName>
</protein>
<sequence>MKKIQKIAACVMLLASLLSHEPNFAIEEPNLSPDEENSFFAKNKECPWYFGLKGWGKLKQQAIENDWGVGIESGIGPFVEWHPLNGMGIQTGLLYSYHYLLPVVQVMLDKERLLGTGLWPIKDNAADMLKSFKWDENVLTSDVHKVTFHAISVPLYLRLYPEKTRQLALYGGPRLVVAWGAEKCKIWHMNTSNLKYKLQQRGLLDKNLLSDLFAHTPGGPSQTVDLNMIWNWDLGFEFNGKNGFILGINGWGLVLGYDCSRLFV</sequence>
<name>A0A3N2QCC3_9BACT</name>
<comment type="caution">
    <text evidence="2">The sequence shown here is derived from an EMBL/GenBank/DDBJ whole genome shotgun (WGS) entry which is preliminary data.</text>
</comment>
<evidence type="ECO:0000313" key="3">
    <source>
        <dbReference type="Proteomes" id="UP000270927"/>
    </source>
</evidence>
<gene>
    <name evidence="2" type="ORF">EDM02_02720</name>
</gene>
<dbReference type="Proteomes" id="UP000270927">
    <property type="component" value="Unassembled WGS sequence"/>
</dbReference>